<organism evidence="1 2">
    <name type="scientific">Endozoicomonas gorgoniicola</name>
    <dbReference type="NCBI Taxonomy" id="1234144"/>
    <lineage>
        <taxon>Bacteria</taxon>
        <taxon>Pseudomonadati</taxon>
        <taxon>Pseudomonadota</taxon>
        <taxon>Gammaproteobacteria</taxon>
        <taxon>Oceanospirillales</taxon>
        <taxon>Endozoicomonadaceae</taxon>
        <taxon>Endozoicomonas</taxon>
    </lineage>
</organism>
<dbReference type="Proteomes" id="UP001209854">
    <property type="component" value="Unassembled WGS sequence"/>
</dbReference>
<proteinExistence type="predicted"/>
<protein>
    <submittedName>
        <fullName evidence="1">Uncharacterized protein</fullName>
    </submittedName>
</protein>
<dbReference type="RefSeq" id="WP_262565828.1">
    <property type="nucleotide sequence ID" value="NZ_JAPFCC010000001.1"/>
</dbReference>
<comment type="caution">
    <text evidence="1">The sequence shown here is derived from an EMBL/GenBank/DDBJ whole genome shotgun (WGS) entry which is preliminary data.</text>
</comment>
<evidence type="ECO:0000313" key="2">
    <source>
        <dbReference type="Proteomes" id="UP001209854"/>
    </source>
</evidence>
<evidence type="ECO:0000313" key="1">
    <source>
        <dbReference type="EMBL" id="MCW7556114.1"/>
    </source>
</evidence>
<name>A0ABT3N3A8_9GAMM</name>
<dbReference type="EMBL" id="JAPFCC010000001">
    <property type="protein sequence ID" value="MCW7556114.1"/>
    <property type="molecule type" value="Genomic_DNA"/>
</dbReference>
<accession>A0ABT3N3A8</accession>
<sequence length="519" mass="58865">MILQNYSQFPFMMIRSILIILLPGLLTLLVSTGSASQYFDDRLTLPLVCVIFVISNTMQTKQVLDSHFFLYPKDPPKTESDINSNAGGSLFSIANLQSSETLSDSLSRKSFLGDDDDELNVLLQQFGNILSEYNQYNFLIVTDVDGILYQSKHPVGDNNAALSVHSKKSAKKIKRNQKRWLEKIKSFLQKYPNVFLVYNMTSPLIPVAAPQRQTFFGHDLYRFGSRLPVPDAIISNAGAKITKKSKLLGGRISFINEQLKEWLLEDNDEPLNKVSLWQGDGMIEKPFILFNNLQKGDDDQTKPGNPVTFTGFTNYLNEQFIYRFGNNTDRYKAITNKQEYTGKTGENPYDINSLPYIILTPFEEGQYLKQILFSNTRINKGQALRVLINLMHLDGDFGRKPTFLVVVGGGITDMPMIRIDQKANALTPLSVEQQSRTDSCMNTLIDSIGELESSVIWLKSIVFNNLNLKKLTNSHVSEMLKHEKVVQVDSDPGPFGFLEAIVNELKPDELKIWDHFFQK</sequence>
<gene>
    <name evidence="1" type="ORF">NX722_26495</name>
</gene>
<reference evidence="1 2" key="1">
    <citation type="submission" date="2022-10" db="EMBL/GenBank/DDBJ databases">
        <title>High-quality genome sequences of two octocoral-associated bacteria, Endozoicomonas euniceicola EF212 and Endozoicomonas gorgoniicola PS125.</title>
        <authorList>
            <person name="Chiou Y.-J."/>
            <person name="Chen Y.-H."/>
        </authorList>
    </citation>
    <scope>NUCLEOTIDE SEQUENCE [LARGE SCALE GENOMIC DNA]</scope>
    <source>
        <strain evidence="1 2">PS125</strain>
    </source>
</reference>
<keyword evidence="2" id="KW-1185">Reference proteome</keyword>